<dbReference type="AlphaFoldDB" id="A0AAE0JDW8"/>
<evidence type="ECO:0000313" key="3">
    <source>
        <dbReference type="Proteomes" id="UP001278500"/>
    </source>
</evidence>
<dbReference type="GeneID" id="87864213"/>
<gene>
    <name evidence="2" type="ORF">B0H65DRAFT_470851</name>
</gene>
<feature type="chain" id="PRO_5042182367" description="Secreted protein" evidence="1">
    <location>
        <begin position="20"/>
        <end position="91"/>
    </location>
</feature>
<evidence type="ECO:0000313" key="2">
    <source>
        <dbReference type="EMBL" id="KAK3343276.1"/>
    </source>
</evidence>
<evidence type="ECO:0008006" key="4">
    <source>
        <dbReference type="Google" id="ProtNLM"/>
    </source>
</evidence>
<organism evidence="2 3">
    <name type="scientific">Neurospora tetraspora</name>
    <dbReference type="NCBI Taxonomy" id="94610"/>
    <lineage>
        <taxon>Eukaryota</taxon>
        <taxon>Fungi</taxon>
        <taxon>Dikarya</taxon>
        <taxon>Ascomycota</taxon>
        <taxon>Pezizomycotina</taxon>
        <taxon>Sordariomycetes</taxon>
        <taxon>Sordariomycetidae</taxon>
        <taxon>Sordariales</taxon>
        <taxon>Sordariaceae</taxon>
        <taxon>Neurospora</taxon>
    </lineage>
</organism>
<dbReference type="RefSeq" id="XP_062681069.1">
    <property type="nucleotide sequence ID" value="XM_062827059.1"/>
</dbReference>
<dbReference type="Proteomes" id="UP001278500">
    <property type="component" value="Unassembled WGS sequence"/>
</dbReference>
<keyword evidence="3" id="KW-1185">Reference proteome</keyword>
<feature type="signal peptide" evidence="1">
    <location>
        <begin position="1"/>
        <end position="19"/>
    </location>
</feature>
<keyword evidence="1" id="KW-0732">Signal</keyword>
<name>A0AAE0JDW8_9PEZI</name>
<comment type="caution">
    <text evidence="2">The sequence shown here is derived from an EMBL/GenBank/DDBJ whole genome shotgun (WGS) entry which is preliminary data.</text>
</comment>
<reference evidence="2" key="1">
    <citation type="journal article" date="2023" name="Mol. Phylogenet. Evol.">
        <title>Genome-scale phylogeny and comparative genomics of the fungal order Sordariales.</title>
        <authorList>
            <person name="Hensen N."/>
            <person name="Bonometti L."/>
            <person name="Westerberg I."/>
            <person name="Brannstrom I.O."/>
            <person name="Guillou S."/>
            <person name="Cros-Aarteil S."/>
            <person name="Calhoun S."/>
            <person name="Haridas S."/>
            <person name="Kuo A."/>
            <person name="Mondo S."/>
            <person name="Pangilinan J."/>
            <person name="Riley R."/>
            <person name="LaButti K."/>
            <person name="Andreopoulos B."/>
            <person name="Lipzen A."/>
            <person name="Chen C."/>
            <person name="Yan M."/>
            <person name="Daum C."/>
            <person name="Ng V."/>
            <person name="Clum A."/>
            <person name="Steindorff A."/>
            <person name="Ohm R.A."/>
            <person name="Martin F."/>
            <person name="Silar P."/>
            <person name="Natvig D.O."/>
            <person name="Lalanne C."/>
            <person name="Gautier V."/>
            <person name="Ament-Velasquez S.L."/>
            <person name="Kruys A."/>
            <person name="Hutchinson M.I."/>
            <person name="Powell A.J."/>
            <person name="Barry K."/>
            <person name="Miller A.N."/>
            <person name="Grigoriev I.V."/>
            <person name="Debuchy R."/>
            <person name="Gladieux P."/>
            <person name="Hiltunen Thoren M."/>
            <person name="Johannesson H."/>
        </authorList>
    </citation>
    <scope>NUCLEOTIDE SEQUENCE</scope>
    <source>
        <strain evidence="2">CBS 560.94</strain>
    </source>
</reference>
<evidence type="ECO:0000256" key="1">
    <source>
        <dbReference type="SAM" id="SignalP"/>
    </source>
</evidence>
<proteinExistence type="predicted"/>
<reference evidence="2" key="2">
    <citation type="submission" date="2023-06" db="EMBL/GenBank/DDBJ databases">
        <authorList>
            <consortium name="Lawrence Berkeley National Laboratory"/>
            <person name="Haridas S."/>
            <person name="Hensen N."/>
            <person name="Bonometti L."/>
            <person name="Westerberg I."/>
            <person name="Brannstrom I.O."/>
            <person name="Guillou S."/>
            <person name="Cros-Aarteil S."/>
            <person name="Calhoun S."/>
            <person name="Kuo A."/>
            <person name="Mondo S."/>
            <person name="Pangilinan J."/>
            <person name="Riley R."/>
            <person name="Labutti K."/>
            <person name="Andreopoulos B."/>
            <person name="Lipzen A."/>
            <person name="Chen C."/>
            <person name="Yanf M."/>
            <person name="Daum C."/>
            <person name="Ng V."/>
            <person name="Clum A."/>
            <person name="Steindorff A."/>
            <person name="Ohm R."/>
            <person name="Martin F."/>
            <person name="Silar P."/>
            <person name="Natvig D."/>
            <person name="Lalanne C."/>
            <person name="Gautier V."/>
            <person name="Ament-Velasquez S.L."/>
            <person name="Kruys A."/>
            <person name="Hutchinson M.I."/>
            <person name="Powell A.J."/>
            <person name="Barry K."/>
            <person name="Miller A.N."/>
            <person name="Grigoriev I.V."/>
            <person name="Debuchy R."/>
            <person name="Gladieux P."/>
            <person name="Thoren M.H."/>
            <person name="Johannesson H."/>
        </authorList>
    </citation>
    <scope>NUCLEOTIDE SEQUENCE</scope>
    <source>
        <strain evidence="2">CBS 560.94</strain>
    </source>
</reference>
<dbReference type="EMBL" id="JAUEPP010000005">
    <property type="protein sequence ID" value="KAK3343276.1"/>
    <property type="molecule type" value="Genomic_DNA"/>
</dbReference>
<sequence length="91" mass="10214">MCVWMFWVKVPAVLVSVHGISVSWLDISVSSMVSTFVFFSGQASCFSSRFPTTCTYLHVSCLRFHRSFSLVRAQHVTNRSPHDSIDAGIQV</sequence>
<accession>A0AAE0JDW8</accession>
<protein>
    <recommendedName>
        <fullName evidence="4">Secreted protein</fullName>
    </recommendedName>
</protein>